<comment type="caution">
    <text evidence="1">The sequence shown here is derived from an EMBL/GenBank/DDBJ whole genome shotgun (WGS) entry which is preliminary data.</text>
</comment>
<gene>
    <name evidence="1" type="ORF">H2200_010666</name>
</gene>
<dbReference type="EMBL" id="JAPDRK010000018">
    <property type="protein sequence ID" value="KAJ9604553.1"/>
    <property type="molecule type" value="Genomic_DNA"/>
</dbReference>
<name>A0AA39CDR3_9EURO</name>
<proteinExistence type="predicted"/>
<evidence type="ECO:0000313" key="2">
    <source>
        <dbReference type="Proteomes" id="UP001172673"/>
    </source>
</evidence>
<accession>A0AA39CDR3</accession>
<protein>
    <submittedName>
        <fullName evidence="1">Uncharacterized protein</fullName>
    </submittedName>
</protein>
<sequence>MPIFKPIHSNDDGLRGRLRTTKCLFSKSAPARTYMTSYEEPNKRLEAFEKEWFAGNLSMDSIYEMGTTVRCSCGTRTNLAALQPRRAPTELKSTSYPPYLLVGDGEAILVKGSTSQLIMRLLEDGIPVAKIARKLAKKLPTERYSTGEVQSIIRTCALLGLNGQSPFATASWENEAIEGWWLKEDSYCEALRREQPVNEEVCGYNCEDGWWTGKQCAKHRDWERWPCRSIGPENWRRERYRLYELYGAKGIVLGGND</sequence>
<reference evidence="1" key="1">
    <citation type="submission" date="2022-10" db="EMBL/GenBank/DDBJ databases">
        <title>Culturing micro-colonial fungi from biological soil crusts in the Mojave desert and describing Neophaeococcomyces mojavensis, and introducing the new genera and species Taxawa tesnikishii.</title>
        <authorList>
            <person name="Kurbessoian T."/>
            <person name="Stajich J.E."/>
        </authorList>
    </citation>
    <scope>NUCLEOTIDE SEQUENCE</scope>
    <source>
        <strain evidence="1">TK_41</strain>
    </source>
</reference>
<organism evidence="1 2">
    <name type="scientific">Cladophialophora chaetospira</name>
    <dbReference type="NCBI Taxonomy" id="386627"/>
    <lineage>
        <taxon>Eukaryota</taxon>
        <taxon>Fungi</taxon>
        <taxon>Dikarya</taxon>
        <taxon>Ascomycota</taxon>
        <taxon>Pezizomycotina</taxon>
        <taxon>Eurotiomycetes</taxon>
        <taxon>Chaetothyriomycetidae</taxon>
        <taxon>Chaetothyriales</taxon>
        <taxon>Herpotrichiellaceae</taxon>
        <taxon>Cladophialophora</taxon>
    </lineage>
</organism>
<evidence type="ECO:0000313" key="1">
    <source>
        <dbReference type="EMBL" id="KAJ9604553.1"/>
    </source>
</evidence>
<keyword evidence="2" id="KW-1185">Reference proteome</keyword>
<dbReference type="Proteomes" id="UP001172673">
    <property type="component" value="Unassembled WGS sequence"/>
</dbReference>
<dbReference type="AlphaFoldDB" id="A0AA39CDR3"/>